<dbReference type="InterPro" id="IPR020846">
    <property type="entry name" value="MFS_dom"/>
</dbReference>
<feature type="transmembrane region" description="Helical" evidence="5">
    <location>
        <begin position="441"/>
        <end position="468"/>
    </location>
</feature>
<evidence type="ECO:0000259" key="6">
    <source>
        <dbReference type="PROSITE" id="PS50850"/>
    </source>
</evidence>
<dbReference type="Proteomes" id="UP001215712">
    <property type="component" value="Unassembled WGS sequence"/>
</dbReference>
<dbReference type="InterPro" id="IPR036259">
    <property type="entry name" value="MFS_trans_sf"/>
</dbReference>
<evidence type="ECO:0000256" key="5">
    <source>
        <dbReference type="SAM" id="Phobius"/>
    </source>
</evidence>
<evidence type="ECO:0000256" key="4">
    <source>
        <dbReference type="ARBA" id="ARBA00023136"/>
    </source>
</evidence>
<feature type="transmembrane region" description="Helical" evidence="5">
    <location>
        <begin position="488"/>
        <end position="508"/>
    </location>
</feature>
<feature type="transmembrane region" description="Helical" evidence="5">
    <location>
        <begin position="243"/>
        <end position="263"/>
    </location>
</feature>
<name>A0AAD6HPP1_9EURO</name>
<dbReference type="GO" id="GO:0016020">
    <property type="term" value="C:membrane"/>
    <property type="evidence" value="ECO:0007669"/>
    <property type="project" value="UniProtKB-SubCell"/>
</dbReference>
<reference evidence="7" key="2">
    <citation type="submission" date="2023-01" db="EMBL/GenBank/DDBJ databases">
        <authorList>
            <person name="Petersen C."/>
        </authorList>
    </citation>
    <scope>NUCLEOTIDE SEQUENCE</scope>
    <source>
        <strain evidence="7">IBT 17514</strain>
    </source>
</reference>
<dbReference type="AlphaFoldDB" id="A0AAD6HPP1"/>
<comment type="caution">
    <text evidence="7">The sequence shown here is derived from an EMBL/GenBank/DDBJ whole genome shotgun (WGS) entry which is preliminary data.</text>
</comment>
<keyword evidence="4 5" id="KW-0472">Membrane</keyword>
<dbReference type="SUPFAM" id="SSF103473">
    <property type="entry name" value="MFS general substrate transporter"/>
    <property type="match status" value="1"/>
</dbReference>
<keyword evidence="8" id="KW-1185">Reference proteome</keyword>
<reference evidence="7" key="1">
    <citation type="journal article" date="2023" name="IMA Fungus">
        <title>Comparative genomic study of the Penicillium genus elucidates a diverse pangenome and 15 lateral gene transfer events.</title>
        <authorList>
            <person name="Petersen C."/>
            <person name="Sorensen T."/>
            <person name="Nielsen M.R."/>
            <person name="Sondergaard T.E."/>
            <person name="Sorensen J.L."/>
            <person name="Fitzpatrick D.A."/>
            <person name="Frisvad J.C."/>
            <person name="Nielsen K.L."/>
        </authorList>
    </citation>
    <scope>NUCLEOTIDE SEQUENCE</scope>
    <source>
        <strain evidence="7">IBT 17514</strain>
    </source>
</reference>
<feature type="transmembrane region" description="Helical" evidence="5">
    <location>
        <begin position="275"/>
        <end position="295"/>
    </location>
</feature>
<organism evidence="7 8">
    <name type="scientific">Penicillium malachiteum</name>
    <dbReference type="NCBI Taxonomy" id="1324776"/>
    <lineage>
        <taxon>Eukaryota</taxon>
        <taxon>Fungi</taxon>
        <taxon>Dikarya</taxon>
        <taxon>Ascomycota</taxon>
        <taxon>Pezizomycotina</taxon>
        <taxon>Eurotiomycetes</taxon>
        <taxon>Eurotiomycetidae</taxon>
        <taxon>Eurotiales</taxon>
        <taxon>Aspergillaceae</taxon>
        <taxon>Penicillium</taxon>
    </lineage>
</organism>
<dbReference type="Pfam" id="PF07690">
    <property type="entry name" value="MFS_1"/>
    <property type="match status" value="1"/>
</dbReference>
<dbReference type="PANTHER" id="PTHR42718:SF27">
    <property type="entry name" value="TRANSPORTER, PUTATIVE-RELATED"/>
    <property type="match status" value="1"/>
</dbReference>
<dbReference type="PANTHER" id="PTHR42718">
    <property type="entry name" value="MAJOR FACILITATOR SUPERFAMILY MULTIDRUG TRANSPORTER MFSC"/>
    <property type="match status" value="1"/>
</dbReference>
<comment type="subcellular location">
    <subcellularLocation>
        <location evidence="1">Membrane</location>
        <topology evidence="1">Multi-pass membrane protein</topology>
    </subcellularLocation>
</comment>
<protein>
    <recommendedName>
        <fullName evidence="6">Major facilitator superfamily (MFS) profile domain-containing protein</fullName>
    </recommendedName>
</protein>
<feature type="transmembrane region" description="Helical" evidence="5">
    <location>
        <begin position="407"/>
        <end position="429"/>
    </location>
</feature>
<feature type="transmembrane region" description="Helical" evidence="5">
    <location>
        <begin position="382"/>
        <end position="401"/>
    </location>
</feature>
<sequence>MATAVYTQSQTMSLELEVHDTSSRITLQGSQMSASDQESEIRDAEELSRVRAFILVATLSGITFVGSMSGGLLTVCLPGIAKDLNLPDNLLLCLANGCCLLLAGSLADFLGNRSINLVGCFLLAGFILACGVAETGIQLIMFRTLQGIATSMCLPTAFSILTDSMSTGKRRNIGFACLGLGQPLGFSVGLVLGGIFQDSTLGWRFGYYLCAGATFLLTIVNYFKLPTDRPRECFSFSRLRTEIDWVGIVLSSACLGIISYVFSNITDHPKSIRNASNIALLSVAAAMIPSFWAWMEWREKSGRPALIPNSLWKNRAFTTICVMVFFSWAVLNGMETILSLFFQEVQGLSALQAALRFLPNVIIGMIINLGTGLLIHRVRANYLVLVTSVLSAGSPLLMALIDPKWSWWYDIFWVMLLGPVSADVANLIIADSFSPKTQGLAGAVFNTVAQFGTSIGLSVFAIISAGVTDGSHYKNKSSPDALMVGYRAVFWACFGLLLAATAISAWGLRRVGKVGIKRE</sequence>
<feature type="transmembrane region" description="Helical" evidence="5">
    <location>
        <begin position="316"/>
        <end position="342"/>
    </location>
</feature>
<feature type="transmembrane region" description="Helical" evidence="5">
    <location>
        <begin position="173"/>
        <end position="193"/>
    </location>
</feature>
<evidence type="ECO:0000256" key="1">
    <source>
        <dbReference type="ARBA" id="ARBA00004141"/>
    </source>
</evidence>
<dbReference type="EMBL" id="JAQJAN010000005">
    <property type="protein sequence ID" value="KAJ5728191.1"/>
    <property type="molecule type" value="Genomic_DNA"/>
</dbReference>
<feature type="transmembrane region" description="Helical" evidence="5">
    <location>
        <begin position="52"/>
        <end position="80"/>
    </location>
</feature>
<evidence type="ECO:0000256" key="3">
    <source>
        <dbReference type="ARBA" id="ARBA00022989"/>
    </source>
</evidence>
<dbReference type="Gene3D" id="1.20.1250.20">
    <property type="entry name" value="MFS general substrate transporter like domains"/>
    <property type="match status" value="2"/>
</dbReference>
<evidence type="ECO:0000313" key="7">
    <source>
        <dbReference type="EMBL" id="KAJ5728191.1"/>
    </source>
</evidence>
<evidence type="ECO:0000256" key="2">
    <source>
        <dbReference type="ARBA" id="ARBA00022692"/>
    </source>
</evidence>
<accession>A0AAD6HPP1</accession>
<feature type="transmembrane region" description="Helical" evidence="5">
    <location>
        <begin position="140"/>
        <end position="161"/>
    </location>
</feature>
<proteinExistence type="predicted"/>
<feature type="transmembrane region" description="Helical" evidence="5">
    <location>
        <begin position="205"/>
        <end position="223"/>
    </location>
</feature>
<feature type="transmembrane region" description="Helical" evidence="5">
    <location>
        <begin position="115"/>
        <end position="134"/>
    </location>
</feature>
<feature type="transmembrane region" description="Helical" evidence="5">
    <location>
        <begin position="86"/>
        <end position="103"/>
    </location>
</feature>
<gene>
    <name evidence="7" type="ORF">N7493_004521</name>
</gene>
<evidence type="ECO:0000313" key="8">
    <source>
        <dbReference type="Proteomes" id="UP001215712"/>
    </source>
</evidence>
<dbReference type="GO" id="GO:0022857">
    <property type="term" value="F:transmembrane transporter activity"/>
    <property type="evidence" value="ECO:0007669"/>
    <property type="project" value="InterPro"/>
</dbReference>
<dbReference type="PROSITE" id="PS50850">
    <property type="entry name" value="MFS"/>
    <property type="match status" value="1"/>
</dbReference>
<feature type="transmembrane region" description="Helical" evidence="5">
    <location>
        <begin position="354"/>
        <end position="375"/>
    </location>
</feature>
<keyword evidence="2 5" id="KW-0812">Transmembrane</keyword>
<dbReference type="InterPro" id="IPR011701">
    <property type="entry name" value="MFS"/>
</dbReference>
<feature type="domain" description="Major facilitator superfamily (MFS) profile" evidence="6">
    <location>
        <begin position="55"/>
        <end position="512"/>
    </location>
</feature>
<keyword evidence="3 5" id="KW-1133">Transmembrane helix</keyword>